<dbReference type="PANTHER" id="PTHR11941">
    <property type="entry name" value="ENOYL-COA HYDRATASE-RELATED"/>
    <property type="match status" value="1"/>
</dbReference>
<dbReference type="Pfam" id="PF00378">
    <property type="entry name" value="ECH_1"/>
    <property type="match status" value="1"/>
</dbReference>
<reference evidence="4 5" key="1">
    <citation type="submission" date="2017-08" db="EMBL/GenBank/DDBJ databases">
        <title>Virgibacillus indicus sp. nov. and Virgibacillus profoundi sp. nov, two moderately halophilic bacteria isolated from marine sediment by using the Microfluidic Streak Plate.</title>
        <authorList>
            <person name="Xu B."/>
            <person name="Hu B."/>
            <person name="Wang J."/>
            <person name="Zhu Y."/>
            <person name="Huang L."/>
            <person name="Du W."/>
            <person name="Huang Y."/>
        </authorList>
    </citation>
    <scope>NUCLEOTIDE SEQUENCE [LARGE SCALE GENOMIC DNA]</scope>
    <source>
        <strain evidence="4 5">IO3-P3-H5</strain>
    </source>
</reference>
<dbReference type="InterPro" id="IPR014748">
    <property type="entry name" value="Enoyl-CoA_hydra_C"/>
</dbReference>
<evidence type="ECO:0000256" key="3">
    <source>
        <dbReference type="RuleBase" id="RU003707"/>
    </source>
</evidence>
<keyword evidence="5" id="KW-1185">Reference proteome</keyword>
<dbReference type="AlphaFoldDB" id="A0A2A2IBF8"/>
<evidence type="ECO:0000256" key="2">
    <source>
        <dbReference type="ARBA" id="ARBA00023239"/>
    </source>
</evidence>
<dbReference type="GO" id="GO:0004300">
    <property type="term" value="F:enoyl-CoA hydratase activity"/>
    <property type="evidence" value="ECO:0007669"/>
    <property type="project" value="UniProtKB-EC"/>
</dbReference>
<organism evidence="4 5">
    <name type="scientific">Virgibacillus profundi</name>
    <dbReference type="NCBI Taxonomy" id="2024555"/>
    <lineage>
        <taxon>Bacteria</taxon>
        <taxon>Bacillati</taxon>
        <taxon>Bacillota</taxon>
        <taxon>Bacilli</taxon>
        <taxon>Bacillales</taxon>
        <taxon>Bacillaceae</taxon>
        <taxon>Virgibacillus</taxon>
    </lineage>
</organism>
<sequence>MTDRSYIKVSRENGVGVIQLHRPEVANALNRKMVDEIVEEMEAFDRDASIRVIVVKGNNKAFAAGADIEEMLEDTPLSIELLDPFAIWDRLTLIKKPVIASVNGFALGGGFELALHCDLIIAGEDVRFGFPEVKLGVMPGAGGTQFLTKAMGKRKALEWIWLGEFMDAKEAMNYGVINRVVAPEMVVEETMRLAEKLSKQPPISLRLIKEAVGKAEELSLMDGMKLERKNFYLAFDSQDQKEGMNAFIEKRSPFFRGV</sequence>
<proteinExistence type="inferred from homology"/>
<accession>A0A2A2IBF8</accession>
<dbReference type="Proteomes" id="UP000218887">
    <property type="component" value="Unassembled WGS sequence"/>
</dbReference>
<dbReference type="FunFam" id="1.10.12.10:FF:000001">
    <property type="entry name" value="Probable enoyl-CoA hydratase, mitochondrial"/>
    <property type="match status" value="1"/>
</dbReference>
<dbReference type="InterPro" id="IPR029045">
    <property type="entry name" value="ClpP/crotonase-like_dom_sf"/>
</dbReference>
<dbReference type="GO" id="GO:0006635">
    <property type="term" value="P:fatty acid beta-oxidation"/>
    <property type="evidence" value="ECO:0007669"/>
    <property type="project" value="TreeGrafter"/>
</dbReference>
<protein>
    <submittedName>
        <fullName evidence="4">Enoyl-CoA hydratase</fullName>
        <ecNumber evidence="4">4.2.1.17</ecNumber>
    </submittedName>
</protein>
<dbReference type="EC" id="4.2.1.17" evidence="4"/>
<comment type="similarity">
    <text evidence="1 3">Belongs to the enoyl-CoA hydratase/isomerase family.</text>
</comment>
<name>A0A2A2IBF8_9BACI</name>
<evidence type="ECO:0000256" key="1">
    <source>
        <dbReference type="ARBA" id="ARBA00005254"/>
    </source>
</evidence>
<dbReference type="RefSeq" id="WP_095656342.1">
    <property type="nucleotide sequence ID" value="NZ_NPOA01000010.1"/>
</dbReference>
<dbReference type="PROSITE" id="PS00166">
    <property type="entry name" value="ENOYL_COA_HYDRATASE"/>
    <property type="match status" value="1"/>
</dbReference>
<dbReference type="SUPFAM" id="SSF52096">
    <property type="entry name" value="ClpP/crotonase"/>
    <property type="match status" value="1"/>
</dbReference>
<keyword evidence="2 4" id="KW-0456">Lyase</keyword>
<dbReference type="PANTHER" id="PTHR11941:SF54">
    <property type="entry name" value="ENOYL-COA HYDRATASE, MITOCHONDRIAL"/>
    <property type="match status" value="1"/>
</dbReference>
<dbReference type="InterPro" id="IPR018376">
    <property type="entry name" value="Enoyl-CoA_hyd/isom_CS"/>
</dbReference>
<evidence type="ECO:0000313" key="4">
    <source>
        <dbReference type="EMBL" id="PAV28902.1"/>
    </source>
</evidence>
<dbReference type="InterPro" id="IPR001753">
    <property type="entry name" value="Enoyl-CoA_hydra/iso"/>
</dbReference>
<dbReference type="EMBL" id="NPOA01000010">
    <property type="protein sequence ID" value="PAV28902.1"/>
    <property type="molecule type" value="Genomic_DNA"/>
</dbReference>
<dbReference type="Gene3D" id="1.10.12.10">
    <property type="entry name" value="Lyase 2-enoyl-coa Hydratase, Chain A, domain 2"/>
    <property type="match status" value="1"/>
</dbReference>
<dbReference type="FunFam" id="3.90.226.10:FF:000009">
    <property type="entry name" value="Carnitinyl-CoA dehydratase"/>
    <property type="match status" value="1"/>
</dbReference>
<dbReference type="CDD" id="cd06558">
    <property type="entry name" value="crotonase-like"/>
    <property type="match status" value="1"/>
</dbReference>
<dbReference type="OrthoDB" id="9775794at2"/>
<evidence type="ECO:0000313" key="5">
    <source>
        <dbReference type="Proteomes" id="UP000218887"/>
    </source>
</evidence>
<gene>
    <name evidence="4" type="ORF">CIL05_14860</name>
</gene>
<comment type="caution">
    <text evidence="4">The sequence shown here is derived from an EMBL/GenBank/DDBJ whole genome shotgun (WGS) entry which is preliminary data.</text>
</comment>
<dbReference type="Gene3D" id="3.90.226.10">
    <property type="entry name" value="2-enoyl-CoA Hydratase, Chain A, domain 1"/>
    <property type="match status" value="1"/>
</dbReference>